<organism evidence="2 4">
    <name type="scientific">Favolaschia claudopus</name>
    <dbReference type="NCBI Taxonomy" id="2862362"/>
    <lineage>
        <taxon>Eukaryota</taxon>
        <taxon>Fungi</taxon>
        <taxon>Dikarya</taxon>
        <taxon>Basidiomycota</taxon>
        <taxon>Agaricomycotina</taxon>
        <taxon>Agaricomycetes</taxon>
        <taxon>Agaricomycetidae</taxon>
        <taxon>Agaricales</taxon>
        <taxon>Marasmiineae</taxon>
        <taxon>Mycenaceae</taxon>
        <taxon>Favolaschia</taxon>
    </lineage>
</organism>
<feature type="region of interest" description="Disordered" evidence="1">
    <location>
        <begin position="42"/>
        <end position="82"/>
    </location>
</feature>
<gene>
    <name evidence="2" type="ORF">R3P38DRAFT_2768954</name>
    <name evidence="3" type="ORF">R3P38DRAFT_2768955</name>
</gene>
<evidence type="ECO:0000313" key="4">
    <source>
        <dbReference type="Proteomes" id="UP001362999"/>
    </source>
</evidence>
<dbReference type="AlphaFoldDB" id="A0AAW0CNE4"/>
<evidence type="ECO:0000313" key="3">
    <source>
        <dbReference type="EMBL" id="KAK7040554.1"/>
    </source>
</evidence>
<feature type="region of interest" description="Disordered" evidence="1">
    <location>
        <begin position="95"/>
        <end position="119"/>
    </location>
</feature>
<proteinExistence type="predicted"/>
<dbReference type="Proteomes" id="UP001362999">
    <property type="component" value="Unassembled WGS sequence"/>
</dbReference>
<feature type="compositionally biased region" description="Polar residues" evidence="1">
    <location>
        <begin position="69"/>
        <end position="82"/>
    </location>
</feature>
<dbReference type="EMBL" id="JAWWNJ010000015">
    <property type="protein sequence ID" value="KAK7040554.1"/>
    <property type="molecule type" value="Genomic_DNA"/>
</dbReference>
<protein>
    <submittedName>
        <fullName evidence="2">Uncharacterized protein</fullName>
    </submittedName>
</protein>
<name>A0AAW0CNE4_9AGAR</name>
<accession>A0AAW0CNE4</accession>
<keyword evidence="4" id="KW-1185">Reference proteome</keyword>
<reference evidence="2 4" key="1">
    <citation type="journal article" date="2024" name="J Genomics">
        <title>Draft genome sequencing and assembly of Favolaschia claudopus CIRM-BRFM 2984 isolated from oak limbs.</title>
        <authorList>
            <person name="Navarro D."/>
            <person name="Drula E."/>
            <person name="Chaduli D."/>
            <person name="Cazenave R."/>
            <person name="Ahrendt S."/>
            <person name="Wang J."/>
            <person name="Lipzen A."/>
            <person name="Daum C."/>
            <person name="Barry K."/>
            <person name="Grigoriev I.V."/>
            <person name="Favel A."/>
            <person name="Rosso M.N."/>
            <person name="Martin F."/>
        </authorList>
    </citation>
    <scope>NUCLEOTIDE SEQUENCE [LARGE SCALE GENOMIC DNA]</scope>
    <source>
        <strain evidence="2 4">CIRM-BRFM 2984</strain>
    </source>
</reference>
<evidence type="ECO:0000256" key="1">
    <source>
        <dbReference type="SAM" id="MobiDB-lite"/>
    </source>
</evidence>
<evidence type="ECO:0000313" key="2">
    <source>
        <dbReference type="EMBL" id="KAK7040553.1"/>
    </source>
</evidence>
<sequence length="242" mass="25401">MKRIHDPDRLLQVPPVPETSLKLHHAPAGMLALDPVVASSTFPSASPLEAPTSSASLSRGTIPRASDTAFPSISDSGLSSQTPASTIAATEFVAGSSRDGGAGNSIEPITAQSDEPLSHGETLNRLAKRKVDETLQQSAPPPKRLRQSRTCRKCAVEDCPGRKQVEYCVNRCRDCDDPFRIITLEIPGRGNRDIIGDSNAAAVNAASVANSQKRCIHSSGGGVVNGYGAVVQAQWAGYSSTG</sequence>
<dbReference type="EMBL" id="JAWWNJ010000015">
    <property type="protein sequence ID" value="KAK7040553.1"/>
    <property type="molecule type" value="Genomic_DNA"/>
</dbReference>
<comment type="caution">
    <text evidence="2">The sequence shown here is derived from an EMBL/GenBank/DDBJ whole genome shotgun (WGS) entry which is preliminary data.</text>
</comment>